<sequence length="53" mass="6301">MRNRRMRKALLFVLYIAVVTPVGLLLRLVRDPMRRKLNARAHTYWIESAPAEH</sequence>
<dbReference type="EMBL" id="JAGSXH010000018">
    <property type="protein sequence ID" value="MBS2962953.1"/>
    <property type="molecule type" value="Genomic_DNA"/>
</dbReference>
<comment type="caution">
    <text evidence="1">The sequence shown here is derived from an EMBL/GenBank/DDBJ whole genome shotgun (WGS) entry which is preliminary data.</text>
</comment>
<name>A0A8J7WIM5_9ACTN</name>
<evidence type="ECO:0000313" key="2">
    <source>
        <dbReference type="Proteomes" id="UP000677913"/>
    </source>
</evidence>
<dbReference type="AlphaFoldDB" id="A0A8J7WIM5"/>
<gene>
    <name evidence="1" type="ORF">KGA66_07855</name>
</gene>
<dbReference type="Proteomes" id="UP000677913">
    <property type="component" value="Unassembled WGS sequence"/>
</dbReference>
<accession>A0A8J7WIM5</accession>
<organism evidence="1 2">
    <name type="scientific">Actinocrinis puniceicyclus</name>
    <dbReference type="NCBI Taxonomy" id="977794"/>
    <lineage>
        <taxon>Bacteria</taxon>
        <taxon>Bacillati</taxon>
        <taxon>Actinomycetota</taxon>
        <taxon>Actinomycetes</taxon>
        <taxon>Catenulisporales</taxon>
        <taxon>Actinospicaceae</taxon>
        <taxon>Actinocrinis</taxon>
    </lineage>
</organism>
<evidence type="ECO:0000313" key="1">
    <source>
        <dbReference type="EMBL" id="MBS2962953.1"/>
    </source>
</evidence>
<proteinExistence type="predicted"/>
<protein>
    <submittedName>
        <fullName evidence="1">Uncharacterized protein</fullName>
    </submittedName>
</protein>
<reference evidence="1" key="1">
    <citation type="submission" date="2021-04" db="EMBL/GenBank/DDBJ databases">
        <title>Genome based classification of Actinospica acidithermotolerans sp. nov., an actinobacterium isolated from an Indonesian hot spring.</title>
        <authorList>
            <person name="Kusuma A.B."/>
            <person name="Putra K.E."/>
            <person name="Nafisah S."/>
            <person name="Loh J."/>
            <person name="Nouioui I."/>
            <person name="Goodfellow M."/>
        </authorList>
    </citation>
    <scope>NUCLEOTIDE SEQUENCE</scope>
    <source>
        <strain evidence="1">DSM 45618</strain>
    </source>
</reference>
<keyword evidence="2" id="KW-1185">Reference proteome</keyword>
<dbReference type="RefSeq" id="WP_211466184.1">
    <property type="nucleotide sequence ID" value="NZ_JAGSXH010000018.1"/>
</dbReference>